<evidence type="ECO:0000313" key="2">
    <source>
        <dbReference type="WBParaSite" id="Hba_06748"/>
    </source>
</evidence>
<name>A0A1I7WNM4_HETBA</name>
<evidence type="ECO:0000313" key="1">
    <source>
        <dbReference type="Proteomes" id="UP000095283"/>
    </source>
</evidence>
<protein>
    <submittedName>
        <fullName evidence="2">Mobile element protein</fullName>
    </submittedName>
</protein>
<sequence>MLYLKLLRIRNYPSKRLYSVRKTLTLMMVVRTVLINHIPHNY</sequence>
<keyword evidence="1" id="KW-1185">Reference proteome</keyword>
<dbReference type="WBParaSite" id="Hba_06748">
    <property type="protein sequence ID" value="Hba_06748"/>
    <property type="gene ID" value="Hba_06748"/>
</dbReference>
<reference evidence="2" key="1">
    <citation type="submission" date="2016-11" db="UniProtKB">
        <authorList>
            <consortium name="WormBaseParasite"/>
        </authorList>
    </citation>
    <scope>IDENTIFICATION</scope>
</reference>
<proteinExistence type="predicted"/>
<dbReference type="AlphaFoldDB" id="A0A1I7WNM4"/>
<accession>A0A1I7WNM4</accession>
<dbReference type="Proteomes" id="UP000095283">
    <property type="component" value="Unplaced"/>
</dbReference>
<organism evidence="1 2">
    <name type="scientific">Heterorhabditis bacteriophora</name>
    <name type="common">Entomopathogenic nematode worm</name>
    <dbReference type="NCBI Taxonomy" id="37862"/>
    <lineage>
        <taxon>Eukaryota</taxon>
        <taxon>Metazoa</taxon>
        <taxon>Ecdysozoa</taxon>
        <taxon>Nematoda</taxon>
        <taxon>Chromadorea</taxon>
        <taxon>Rhabditida</taxon>
        <taxon>Rhabditina</taxon>
        <taxon>Rhabditomorpha</taxon>
        <taxon>Strongyloidea</taxon>
        <taxon>Heterorhabditidae</taxon>
        <taxon>Heterorhabditis</taxon>
    </lineage>
</organism>